<feature type="binding site" evidence="11">
    <location>
        <position position="34"/>
    </location>
    <ligand>
        <name>L-tyrosine</name>
        <dbReference type="ChEBI" id="CHEBI:58315"/>
    </ligand>
</feature>
<dbReference type="Pfam" id="PF22421">
    <property type="entry name" value="SYY_C-terminal"/>
    <property type="match status" value="1"/>
</dbReference>
<dbReference type="PROSITE" id="PS00178">
    <property type="entry name" value="AA_TRNA_LIGASE_I"/>
    <property type="match status" value="1"/>
</dbReference>
<dbReference type="GO" id="GO:0005524">
    <property type="term" value="F:ATP binding"/>
    <property type="evidence" value="ECO:0007669"/>
    <property type="project" value="UniProtKB-UniRule"/>
</dbReference>
<evidence type="ECO:0000256" key="2">
    <source>
        <dbReference type="ARBA" id="ARBA00022490"/>
    </source>
</evidence>
<dbReference type="InterPro" id="IPR001412">
    <property type="entry name" value="aa-tRNA-synth_I_CS"/>
</dbReference>
<keyword evidence="3 11" id="KW-0436">Ligase</keyword>
<evidence type="ECO:0000313" key="14">
    <source>
        <dbReference type="EMBL" id="GGA82340.1"/>
    </source>
</evidence>
<dbReference type="EC" id="6.1.1.1" evidence="11"/>
<dbReference type="SMART" id="SM00363">
    <property type="entry name" value="S4"/>
    <property type="match status" value="1"/>
</dbReference>
<organism evidence="14 15">
    <name type="scientific">Ornithinibacillus halotolerans</name>
    <dbReference type="NCBI Taxonomy" id="1274357"/>
    <lineage>
        <taxon>Bacteria</taxon>
        <taxon>Bacillati</taxon>
        <taxon>Bacillota</taxon>
        <taxon>Bacilli</taxon>
        <taxon>Bacillales</taxon>
        <taxon>Bacillaceae</taxon>
        <taxon>Ornithinibacillus</taxon>
    </lineage>
</organism>
<evidence type="ECO:0000256" key="9">
    <source>
        <dbReference type="ARBA" id="ARBA00048248"/>
    </source>
</evidence>
<keyword evidence="4 11" id="KW-0547">Nucleotide-binding</keyword>
<comment type="subunit">
    <text evidence="11">Homodimer.</text>
</comment>
<dbReference type="InterPro" id="IPR002942">
    <property type="entry name" value="S4_RNA-bd"/>
</dbReference>
<dbReference type="FunFam" id="3.10.290.10:FF:000012">
    <property type="entry name" value="Tyrosine--tRNA ligase"/>
    <property type="match status" value="1"/>
</dbReference>
<evidence type="ECO:0000256" key="3">
    <source>
        <dbReference type="ARBA" id="ARBA00022598"/>
    </source>
</evidence>
<dbReference type="PANTHER" id="PTHR11766">
    <property type="entry name" value="TYROSYL-TRNA SYNTHETASE"/>
    <property type="match status" value="1"/>
</dbReference>
<feature type="binding site" evidence="11">
    <location>
        <position position="173"/>
    </location>
    <ligand>
        <name>L-tyrosine</name>
        <dbReference type="ChEBI" id="CHEBI:58315"/>
    </ligand>
</feature>
<dbReference type="NCBIfam" id="TIGR00234">
    <property type="entry name" value="tyrS"/>
    <property type="match status" value="1"/>
</dbReference>
<evidence type="ECO:0000256" key="1">
    <source>
        <dbReference type="ARBA" id="ARBA00004496"/>
    </source>
</evidence>
<proteinExistence type="inferred from homology"/>
<gene>
    <name evidence="14" type="primary">tyrS1</name>
    <name evidence="11" type="synonym">tyrS</name>
    <name evidence="14" type="ORF">GCM10008025_26950</name>
</gene>
<dbReference type="GO" id="GO:0042803">
    <property type="term" value="F:protein homodimerization activity"/>
    <property type="evidence" value="ECO:0007669"/>
    <property type="project" value="UniProtKB-ARBA"/>
</dbReference>
<name>A0A916S3I7_9BACI</name>
<evidence type="ECO:0000256" key="11">
    <source>
        <dbReference type="HAMAP-Rule" id="MF_02006"/>
    </source>
</evidence>
<feature type="short sequence motif" description="'HIGH' region" evidence="11">
    <location>
        <begin position="39"/>
        <end position="48"/>
    </location>
</feature>
<keyword evidence="15" id="KW-1185">Reference proteome</keyword>
<dbReference type="PRINTS" id="PR01040">
    <property type="entry name" value="TRNASYNTHTYR"/>
</dbReference>
<dbReference type="CDD" id="cd00165">
    <property type="entry name" value="S4"/>
    <property type="match status" value="1"/>
</dbReference>
<evidence type="ECO:0000256" key="12">
    <source>
        <dbReference type="PROSITE-ProRule" id="PRU00182"/>
    </source>
</evidence>
<dbReference type="InterPro" id="IPR014729">
    <property type="entry name" value="Rossmann-like_a/b/a_fold"/>
</dbReference>
<dbReference type="CDD" id="cd00805">
    <property type="entry name" value="TyrRS_core"/>
    <property type="match status" value="1"/>
</dbReference>
<dbReference type="Gene3D" id="3.40.50.620">
    <property type="entry name" value="HUPs"/>
    <property type="match status" value="1"/>
</dbReference>
<feature type="domain" description="RNA-binding S4" evidence="13">
    <location>
        <begin position="357"/>
        <end position="418"/>
    </location>
</feature>
<comment type="similarity">
    <text evidence="10 11">Belongs to the class-I aminoacyl-tRNA synthetase family. TyrS type 1 subfamily.</text>
</comment>
<dbReference type="InterPro" id="IPR002305">
    <property type="entry name" value="aa-tRNA-synth_Ic"/>
</dbReference>
<comment type="catalytic activity">
    <reaction evidence="9 11">
        <text>tRNA(Tyr) + L-tyrosine + ATP = L-tyrosyl-tRNA(Tyr) + AMP + diphosphate + H(+)</text>
        <dbReference type="Rhea" id="RHEA:10220"/>
        <dbReference type="Rhea" id="RHEA-COMP:9706"/>
        <dbReference type="Rhea" id="RHEA-COMP:9707"/>
        <dbReference type="ChEBI" id="CHEBI:15378"/>
        <dbReference type="ChEBI" id="CHEBI:30616"/>
        <dbReference type="ChEBI" id="CHEBI:33019"/>
        <dbReference type="ChEBI" id="CHEBI:58315"/>
        <dbReference type="ChEBI" id="CHEBI:78442"/>
        <dbReference type="ChEBI" id="CHEBI:78536"/>
        <dbReference type="ChEBI" id="CHEBI:456215"/>
        <dbReference type="EC" id="6.1.1.1"/>
    </reaction>
</comment>
<evidence type="ECO:0000256" key="8">
    <source>
        <dbReference type="ARBA" id="ARBA00023146"/>
    </source>
</evidence>
<comment type="subcellular location">
    <subcellularLocation>
        <location evidence="1 11">Cytoplasm</location>
    </subcellularLocation>
</comment>
<dbReference type="HAMAP" id="MF_02006">
    <property type="entry name" value="Tyr_tRNA_synth_type1"/>
    <property type="match status" value="1"/>
</dbReference>
<dbReference type="Gene3D" id="1.10.240.10">
    <property type="entry name" value="Tyrosyl-Transfer RNA Synthetase"/>
    <property type="match status" value="1"/>
</dbReference>
<keyword evidence="6 12" id="KW-0694">RNA-binding</keyword>
<comment type="caution">
    <text evidence="14">The sequence shown here is derived from an EMBL/GenBank/DDBJ whole genome shotgun (WGS) entry which is preliminary data.</text>
</comment>
<evidence type="ECO:0000256" key="5">
    <source>
        <dbReference type="ARBA" id="ARBA00022840"/>
    </source>
</evidence>
<evidence type="ECO:0000259" key="13">
    <source>
        <dbReference type="SMART" id="SM00363"/>
    </source>
</evidence>
<dbReference type="GO" id="GO:0005829">
    <property type="term" value="C:cytosol"/>
    <property type="evidence" value="ECO:0007669"/>
    <property type="project" value="TreeGrafter"/>
</dbReference>
<keyword evidence="2 11" id="KW-0963">Cytoplasm</keyword>
<dbReference type="Gene3D" id="3.10.290.10">
    <property type="entry name" value="RNA-binding S4 domain"/>
    <property type="match status" value="1"/>
</dbReference>
<feature type="short sequence motif" description="'KMSKS' region" evidence="11">
    <location>
        <begin position="234"/>
        <end position="238"/>
    </location>
</feature>
<keyword evidence="5 11" id="KW-0067">ATP-binding</keyword>
<evidence type="ECO:0000256" key="6">
    <source>
        <dbReference type="ARBA" id="ARBA00022884"/>
    </source>
</evidence>
<dbReference type="FunFam" id="3.40.50.620:FF:000008">
    <property type="entry name" value="Tyrosine--tRNA ligase"/>
    <property type="match status" value="1"/>
</dbReference>
<dbReference type="InterPro" id="IPR036986">
    <property type="entry name" value="S4_RNA-bd_sf"/>
</dbReference>
<evidence type="ECO:0000256" key="7">
    <source>
        <dbReference type="ARBA" id="ARBA00022917"/>
    </source>
</evidence>
<sequence>MHILDDLEKRGLINQVTDREGLEKHLTENEVTLYCGFDPTADSLHIGHLVPLMMLKRFQKAGHKPIALVGGGTGMIGDPSGRSTERSLNTEEVVHGFTDSLRGQISKILEVDKDENPVVIRNNYDWLSKMTIIDFLRDTGKHFGVNYMLAKESVSARIEQGISFTEFSYMILQSLDFQKLNAEENCTLQIGGSDQWGNITAGMELIRRGRENEEEEVKVFGLTVPLITKADGTKFGKSAGNAVWLDADKTSPYEFYQFWINTDDRDVMRFLRYFTFLSDEELLELEKEVEHHPEKRAAQTRLAEEVTRMVHSQEAVEQAQKISASLFSGDLKSLSASEIEQGFKDVPSFQADKEEIGLVDLLVNAKISSSKRQAREDITNGAVYINGERQQDLSYVVSEEDRIEGKFTIIRRGKKKYFLIRYQ</sequence>
<dbReference type="InterPro" id="IPR002307">
    <property type="entry name" value="Tyr-tRNA-ligase"/>
</dbReference>
<dbReference type="FunFam" id="1.10.240.10:FF:000001">
    <property type="entry name" value="Tyrosine--tRNA ligase"/>
    <property type="match status" value="1"/>
</dbReference>
<dbReference type="RefSeq" id="WP_188385226.1">
    <property type="nucleotide sequence ID" value="NZ_BMEY01000014.1"/>
</dbReference>
<evidence type="ECO:0000313" key="15">
    <source>
        <dbReference type="Proteomes" id="UP000613512"/>
    </source>
</evidence>
<evidence type="ECO:0000256" key="4">
    <source>
        <dbReference type="ARBA" id="ARBA00022741"/>
    </source>
</evidence>
<dbReference type="InterPro" id="IPR024107">
    <property type="entry name" value="Tyr-tRNA-ligase_bac_1"/>
</dbReference>
<dbReference type="GO" id="GO:0003723">
    <property type="term" value="F:RNA binding"/>
    <property type="evidence" value="ECO:0007669"/>
    <property type="project" value="UniProtKB-KW"/>
</dbReference>
<feature type="binding site" evidence="11">
    <location>
        <position position="237"/>
    </location>
    <ligand>
        <name>ATP</name>
        <dbReference type="ChEBI" id="CHEBI:30616"/>
    </ligand>
</feature>
<dbReference type="AlphaFoldDB" id="A0A916S3I7"/>
<feature type="binding site" evidence="11">
    <location>
        <position position="169"/>
    </location>
    <ligand>
        <name>L-tyrosine</name>
        <dbReference type="ChEBI" id="CHEBI:58315"/>
    </ligand>
</feature>
<dbReference type="SUPFAM" id="SSF52374">
    <property type="entry name" value="Nucleotidylyl transferase"/>
    <property type="match status" value="1"/>
</dbReference>
<evidence type="ECO:0000256" key="10">
    <source>
        <dbReference type="ARBA" id="ARBA00060965"/>
    </source>
</evidence>
<dbReference type="InterPro" id="IPR024088">
    <property type="entry name" value="Tyr-tRNA-ligase_bac-type"/>
</dbReference>
<reference evidence="14" key="2">
    <citation type="submission" date="2020-09" db="EMBL/GenBank/DDBJ databases">
        <authorList>
            <person name="Sun Q."/>
            <person name="Zhou Y."/>
        </authorList>
    </citation>
    <scope>NUCLEOTIDE SEQUENCE</scope>
    <source>
        <strain evidence="14">CGMCC 1.12408</strain>
    </source>
</reference>
<dbReference type="PANTHER" id="PTHR11766:SF0">
    <property type="entry name" value="TYROSINE--TRNA LIGASE, MITOCHONDRIAL"/>
    <property type="match status" value="1"/>
</dbReference>
<reference evidence="14" key="1">
    <citation type="journal article" date="2014" name="Int. J. Syst. Evol. Microbiol.">
        <title>Complete genome sequence of Corynebacterium casei LMG S-19264T (=DSM 44701T), isolated from a smear-ripened cheese.</title>
        <authorList>
            <consortium name="US DOE Joint Genome Institute (JGI-PGF)"/>
            <person name="Walter F."/>
            <person name="Albersmeier A."/>
            <person name="Kalinowski J."/>
            <person name="Ruckert C."/>
        </authorList>
    </citation>
    <scope>NUCLEOTIDE SEQUENCE</scope>
    <source>
        <strain evidence="14">CGMCC 1.12408</strain>
    </source>
</reference>
<dbReference type="Proteomes" id="UP000613512">
    <property type="component" value="Unassembled WGS sequence"/>
</dbReference>
<dbReference type="EMBL" id="BMEY01000014">
    <property type="protein sequence ID" value="GGA82340.1"/>
    <property type="molecule type" value="Genomic_DNA"/>
</dbReference>
<dbReference type="InterPro" id="IPR054608">
    <property type="entry name" value="SYY-like_C"/>
</dbReference>
<dbReference type="GO" id="GO:0006437">
    <property type="term" value="P:tyrosyl-tRNA aminoacylation"/>
    <property type="evidence" value="ECO:0007669"/>
    <property type="project" value="UniProtKB-UniRule"/>
</dbReference>
<dbReference type="PROSITE" id="PS50889">
    <property type="entry name" value="S4"/>
    <property type="match status" value="1"/>
</dbReference>
<dbReference type="SUPFAM" id="SSF55174">
    <property type="entry name" value="Alpha-L RNA-binding motif"/>
    <property type="match status" value="1"/>
</dbReference>
<keyword evidence="7 11" id="KW-0648">Protein biosynthesis</keyword>
<dbReference type="Pfam" id="PF00579">
    <property type="entry name" value="tRNA-synt_1b"/>
    <property type="match status" value="1"/>
</dbReference>
<dbReference type="GO" id="GO:0004831">
    <property type="term" value="F:tyrosine-tRNA ligase activity"/>
    <property type="evidence" value="ECO:0007669"/>
    <property type="project" value="UniProtKB-UniRule"/>
</dbReference>
<keyword evidence="8 11" id="KW-0030">Aminoacyl-tRNA synthetase</keyword>
<comment type="function">
    <text evidence="11">Catalyzes the attachment of tyrosine to tRNA(Tyr) in a two-step reaction: tyrosine is first activated by ATP to form Tyr-AMP and then transferred to the acceptor end of tRNA(Tyr).</text>
</comment>
<protein>
    <recommendedName>
        <fullName evidence="11">Tyrosine--tRNA ligase</fullName>
        <ecNumber evidence="11">6.1.1.1</ecNumber>
    </recommendedName>
    <alternativeName>
        <fullName evidence="11">Tyrosyl-tRNA synthetase</fullName>
        <shortName evidence="11">TyrRS</shortName>
    </alternativeName>
</protein>
<accession>A0A916S3I7</accession>